<gene>
    <name evidence="2" type="ORF">mMyoMyo1_020915</name>
</gene>
<organism evidence="2 3">
    <name type="scientific">Myotis myotis</name>
    <name type="common">Greater mouse-eared bat</name>
    <name type="synonym">Vespertilio myotis</name>
    <dbReference type="NCBI Taxonomy" id="51298"/>
    <lineage>
        <taxon>Eukaryota</taxon>
        <taxon>Metazoa</taxon>
        <taxon>Chordata</taxon>
        <taxon>Craniata</taxon>
        <taxon>Vertebrata</taxon>
        <taxon>Euteleostomi</taxon>
        <taxon>Mammalia</taxon>
        <taxon>Eutheria</taxon>
        <taxon>Laurasiatheria</taxon>
        <taxon>Chiroptera</taxon>
        <taxon>Yangochiroptera</taxon>
        <taxon>Vespertilionidae</taxon>
        <taxon>Myotis</taxon>
    </lineage>
</organism>
<dbReference type="VEuPathDB" id="HostDB:GeneID_118653139"/>
<feature type="compositionally biased region" description="Basic and acidic residues" evidence="1">
    <location>
        <begin position="1"/>
        <end position="15"/>
    </location>
</feature>
<comment type="caution">
    <text evidence="2">The sequence shown here is derived from an EMBL/GenBank/DDBJ whole genome shotgun (WGS) entry which is preliminary data.</text>
</comment>
<keyword evidence="3" id="KW-1185">Reference proteome</keyword>
<sequence>MPSLRTRPEEAEMEHSVPGPSPWTPSAQACVSDATTATHTASAFCDPLYCSDTELGTTPLTISSQIGTPGLRARSFFRRKMFLRI</sequence>
<reference evidence="2 3" key="1">
    <citation type="journal article" date="2020" name="Nature">
        <title>Six reference-quality genomes reveal evolution of bat adaptations.</title>
        <authorList>
            <person name="Jebb D."/>
            <person name="Huang Z."/>
            <person name="Pippel M."/>
            <person name="Hughes G.M."/>
            <person name="Lavrichenko K."/>
            <person name="Devanna P."/>
            <person name="Winkler S."/>
            <person name="Jermiin L.S."/>
            <person name="Skirmuntt E.C."/>
            <person name="Katzourakis A."/>
            <person name="Burkitt-Gray L."/>
            <person name="Ray D.A."/>
            <person name="Sullivan K.A.M."/>
            <person name="Roscito J.G."/>
            <person name="Kirilenko B.M."/>
            <person name="Davalos L.M."/>
            <person name="Corthals A.P."/>
            <person name="Power M.L."/>
            <person name="Jones G."/>
            <person name="Ransome R.D."/>
            <person name="Dechmann D.K.N."/>
            <person name="Locatelli A.G."/>
            <person name="Puechmaille S.J."/>
            <person name="Fedrigo O."/>
            <person name="Jarvis E.D."/>
            <person name="Hiller M."/>
            <person name="Vernes S.C."/>
            <person name="Myers E.W."/>
            <person name="Teeling E.C."/>
        </authorList>
    </citation>
    <scope>NUCLEOTIDE SEQUENCE [LARGE SCALE GENOMIC DNA]</scope>
    <source>
        <strain evidence="2">MMyoMyo1</strain>
        <tissue evidence="2">Flight muscle</tissue>
    </source>
</reference>
<dbReference type="PROSITE" id="PS51257">
    <property type="entry name" value="PROKAR_LIPOPROTEIN"/>
    <property type="match status" value="1"/>
</dbReference>
<evidence type="ECO:0000313" key="3">
    <source>
        <dbReference type="Proteomes" id="UP000527355"/>
    </source>
</evidence>
<dbReference type="AlphaFoldDB" id="A0A7J7R4G0"/>
<dbReference type="Proteomes" id="UP000527355">
    <property type="component" value="Unassembled WGS sequence"/>
</dbReference>
<protein>
    <submittedName>
        <fullName evidence="2">Uncharacterized protein</fullName>
    </submittedName>
</protein>
<feature type="region of interest" description="Disordered" evidence="1">
    <location>
        <begin position="1"/>
        <end position="25"/>
    </location>
</feature>
<evidence type="ECO:0000256" key="1">
    <source>
        <dbReference type="SAM" id="MobiDB-lite"/>
    </source>
</evidence>
<proteinExistence type="predicted"/>
<accession>A0A7J7R4G0</accession>
<name>A0A7J7R4G0_MYOMY</name>
<evidence type="ECO:0000313" key="2">
    <source>
        <dbReference type="EMBL" id="KAF6270917.1"/>
    </source>
</evidence>
<dbReference type="EMBL" id="JABWUV010000038">
    <property type="protein sequence ID" value="KAF6270917.1"/>
    <property type="molecule type" value="Genomic_DNA"/>
</dbReference>